<dbReference type="EMBL" id="SRQM01000082">
    <property type="protein sequence ID" value="KAG6119286.1"/>
    <property type="molecule type" value="Genomic_DNA"/>
</dbReference>
<dbReference type="InterPro" id="IPR027484">
    <property type="entry name" value="PInositol-4-P-5-kinase_N"/>
</dbReference>
<evidence type="ECO:0000256" key="1">
    <source>
        <dbReference type="PROSITE-ProRule" id="PRU00781"/>
    </source>
</evidence>
<evidence type="ECO:0000259" key="3">
    <source>
        <dbReference type="PROSITE" id="PS51455"/>
    </source>
</evidence>
<keyword evidence="5" id="KW-1185">Reference proteome</keyword>
<protein>
    <recommendedName>
        <fullName evidence="3">PIPK domain-containing protein</fullName>
    </recommendedName>
</protein>
<keyword evidence="1" id="KW-0547">Nucleotide-binding</keyword>
<dbReference type="Gene3D" id="3.30.800.10">
    <property type="entry name" value="Phosphatidylinositol Phosphate Kinase II Beta"/>
    <property type="match status" value="1"/>
</dbReference>
<keyword evidence="1" id="KW-0418">Kinase</keyword>
<proteinExistence type="predicted"/>
<feature type="domain" description="PIPK" evidence="3">
    <location>
        <begin position="3"/>
        <end position="375"/>
    </location>
</feature>
<comment type="caution">
    <text evidence="4">The sequence shown here is derived from an EMBL/GenBank/DDBJ whole genome shotgun (WGS) entry which is preliminary data.</text>
</comment>
<keyword evidence="1" id="KW-0067">ATP-binding</keyword>
<dbReference type="GO" id="GO:0046854">
    <property type="term" value="P:phosphatidylinositol phosphate biosynthetic process"/>
    <property type="evidence" value="ECO:0007669"/>
    <property type="project" value="TreeGrafter"/>
</dbReference>
<reference evidence="4 5" key="1">
    <citation type="journal article" date="2020" name="bioRxiv">
        <title>Whole genome comparisons of ergot fungi reveals the divergence and evolution of species within the genus Claviceps are the result of varying mechanisms driving genome evolution and host range expansion.</title>
        <authorList>
            <person name="Wyka S.A."/>
            <person name="Mondo S.J."/>
            <person name="Liu M."/>
            <person name="Dettman J."/>
            <person name="Nalam V."/>
            <person name="Broders K.D."/>
        </authorList>
    </citation>
    <scope>NUCLEOTIDE SEQUENCE [LARGE SCALE GENOMIC DNA]</scope>
    <source>
        <strain evidence="4 5">LM576</strain>
    </source>
</reference>
<dbReference type="PROSITE" id="PS51455">
    <property type="entry name" value="PIPK"/>
    <property type="match status" value="1"/>
</dbReference>
<name>A0A9P7Q5D9_9HYPO</name>
<dbReference type="PANTHER" id="PTHR23086:SF126">
    <property type="entry name" value="PIPK DOMAIN-CONTAINING PROTEIN"/>
    <property type="match status" value="1"/>
</dbReference>
<sequence length="397" mass="44561">MGARNRRSDAVANAISRALDNQNDRQVKTWGKSMRDFFGLFSPFHLDLTRRQYADFHVLRHDFWDIEEDQYTSSFQPSVSHAAEGSRPCDRSQEHVPSLESAADLGYSDSNLLHTSDGKYLVKSLNRPRKSDSVVNELFDSYTIHVKTHPSSLLARVTDVLYAPRATLGSILGIQSRHHIIMENLLQGLGNKRDGATDYVKWETYDLKPDDSSSPEHDLEDGASLRSDEAVHGFGVEILDQVDAPPLVKQELIDILLEDTKFLARSNIADYSLLFARFPKAEVRSAATIEGEEDQIASTVQVSPSWRTGVSSTDGKWIYRAALLDFLWSTHKTCAKERTGFAGAFRSLFKKERDSIPTEPEEYRSEFMNVVQWQLSRRDDGAGAGDSAEGSQRGALN</sequence>
<evidence type="ECO:0000313" key="5">
    <source>
        <dbReference type="Proteomes" id="UP000732380"/>
    </source>
</evidence>
<dbReference type="GO" id="GO:0005524">
    <property type="term" value="F:ATP binding"/>
    <property type="evidence" value="ECO:0007669"/>
    <property type="project" value="UniProtKB-UniRule"/>
</dbReference>
<dbReference type="GO" id="GO:0005886">
    <property type="term" value="C:plasma membrane"/>
    <property type="evidence" value="ECO:0007669"/>
    <property type="project" value="TreeGrafter"/>
</dbReference>
<gene>
    <name evidence="4" type="ORF">E4U13_007856</name>
</gene>
<dbReference type="InterPro" id="IPR023610">
    <property type="entry name" value="PInositol-4/5-P-5/4-kinase"/>
</dbReference>
<organism evidence="4 5">
    <name type="scientific">Claviceps humidiphila</name>
    <dbReference type="NCBI Taxonomy" id="1294629"/>
    <lineage>
        <taxon>Eukaryota</taxon>
        <taxon>Fungi</taxon>
        <taxon>Dikarya</taxon>
        <taxon>Ascomycota</taxon>
        <taxon>Pezizomycotina</taxon>
        <taxon>Sordariomycetes</taxon>
        <taxon>Hypocreomycetidae</taxon>
        <taxon>Hypocreales</taxon>
        <taxon>Clavicipitaceae</taxon>
        <taxon>Claviceps</taxon>
    </lineage>
</organism>
<dbReference type="Gene3D" id="3.30.810.10">
    <property type="entry name" value="2-Layer Sandwich"/>
    <property type="match status" value="1"/>
</dbReference>
<dbReference type="InterPro" id="IPR002498">
    <property type="entry name" value="PInositol-4-P-4/5-kinase_core"/>
</dbReference>
<evidence type="ECO:0000313" key="4">
    <source>
        <dbReference type="EMBL" id="KAG6119286.1"/>
    </source>
</evidence>
<dbReference type="Pfam" id="PF01504">
    <property type="entry name" value="PIP5K"/>
    <property type="match status" value="1"/>
</dbReference>
<dbReference type="InterPro" id="IPR027483">
    <property type="entry name" value="PInositol-4-P-4/5-kinase_C_sf"/>
</dbReference>
<dbReference type="AlphaFoldDB" id="A0A9P7Q5D9"/>
<feature type="region of interest" description="Disordered" evidence="2">
    <location>
        <begin position="75"/>
        <end position="98"/>
    </location>
</feature>
<dbReference type="GO" id="GO:0016308">
    <property type="term" value="F:1-phosphatidylinositol-4-phosphate 5-kinase activity"/>
    <property type="evidence" value="ECO:0007669"/>
    <property type="project" value="TreeGrafter"/>
</dbReference>
<keyword evidence="1" id="KW-0808">Transferase</keyword>
<dbReference type="SUPFAM" id="SSF56104">
    <property type="entry name" value="SAICAR synthase-like"/>
    <property type="match status" value="1"/>
</dbReference>
<accession>A0A9P7Q5D9</accession>
<evidence type="ECO:0000256" key="2">
    <source>
        <dbReference type="SAM" id="MobiDB-lite"/>
    </source>
</evidence>
<dbReference type="PANTHER" id="PTHR23086">
    <property type="entry name" value="PHOSPHATIDYLINOSITOL-4-PHOSPHATE 5-KINASE"/>
    <property type="match status" value="1"/>
</dbReference>
<dbReference type="Proteomes" id="UP000732380">
    <property type="component" value="Unassembled WGS sequence"/>
</dbReference>
<feature type="region of interest" description="Disordered" evidence="2">
    <location>
        <begin position="378"/>
        <end position="397"/>
    </location>
</feature>